<keyword evidence="3" id="KW-0238">DNA-binding</keyword>
<evidence type="ECO:0000313" key="6">
    <source>
        <dbReference type="Proteomes" id="UP001211689"/>
    </source>
</evidence>
<comment type="similarity">
    <text evidence="1">Belongs to the phage antitermination Q type 1 family.</text>
</comment>
<dbReference type="Pfam" id="PF06530">
    <property type="entry name" value="Phage_antitermQ"/>
    <property type="match status" value="1"/>
</dbReference>
<evidence type="ECO:0000256" key="4">
    <source>
        <dbReference type="ARBA" id="ARBA00023163"/>
    </source>
</evidence>
<reference evidence="5 6" key="1">
    <citation type="submission" date="2022-07" db="EMBL/GenBank/DDBJ databases">
        <title>Genome Analysis of Selected Gammaproteobacteria from Nigerian Food snails.</title>
        <authorList>
            <person name="Okafor A.C."/>
        </authorList>
    </citation>
    <scope>NUCLEOTIDE SEQUENCE [LARGE SCALE GENOMIC DNA]</scope>
    <source>
        <strain evidence="5 6">Awg 2</strain>
    </source>
</reference>
<dbReference type="Proteomes" id="UP001211689">
    <property type="component" value="Unassembled WGS sequence"/>
</dbReference>
<organism evidence="5 6">
    <name type="scientific">Metapseudomonas resinovorans</name>
    <name type="common">Pseudomonas resinovorans</name>
    <dbReference type="NCBI Taxonomy" id="53412"/>
    <lineage>
        <taxon>Bacteria</taxon>
        <taxon>Pseudomonadati</taxon>
        <taxon>Pseudomonadota</taxon>
        <taxon>Gammaproteobacteria</taxon>
        <taxon>Pseudomonadales</taxon>
        <taxon>Pseudomonadaceae</taxon>
        <taxon>Metapseudomonas</taxon>
    </lineage>
</organism>
<sequence length="129" mass="14731">MSKTRTYAGKPLGDTEYLLEQWGWWVWDGRGAPGYTSQMGAIMNLANPMHKSKVYSITDEVAALIDKAVARLLIRDHQMGHFLWCYFGEKYPANRIARENQMSERKAWELIKAGVAWVDGSLDHQLDVA</sequence>
<keyword evidence="2" id="KW-0805">Transcription regulation</keyword>
<protein>
    <submittedName>
        <fullName evidence="5">Antitermination protein Q</fullName>
    </submittedName>
</protein>
<evidence type="ECO:0000313" key="5">
    <source>
        <dbReference type="EMBL" id="MDA8485863.1"/>
    </source>
</evidence>
<evidence type="ECO:0000256" key="3">
    <source>
        <dbReference type="ARBA" id="ARBA00023125"/>
    </source>
</evidence>
<evidence type="ECO:0000256" key="1">
    <source>
        <dbReference type="ARBA" id="ARBA00010234"/>
    </source>
</evidence>
<accession>A0ABT4YAR7</accession>
<evidence type="ECO:0000256" key="2">
    <source>
        <dbReference type="ARBA" id="ARBA00023015"/>
    </source>
</evidence>
<dbReference type="RefSeq" id="WP_271472020.1">
    <property type="nucleotide sequence ID" value="NZ_JANEWF010000035.1"/>
</dbReference>
<comment type="caution">
    <text evidence="5">The sequence shown here is derived from an EMBL/GenBank/DDBJ whole genome shotgun (WGS) entry which is preliminary data.</text>
</comment>
<name>A0ABT4YAR7_METRE</name>
<proteinExistence type="inferred from homology"/>
<keyword evidence="4" id="KW-0804">Transcription</keyword>
<gene>
    <name evidence="5" type="ORF">NNO07_22580</name>
</gene>
<keyword evidence="6" id="KW-1185">Reference proteome</keyword>
<dbReference type="InterPro" id="IPR010534">
    <property type="entry name" value="Phage_933W_GpQ"/>
</dbReference>
<dbReference type="EMBL" id="JANEWF010000035">
    <property type="protein sequence ID" value="MDA8485863.1"/>
    <property type="molecule type" value="Genomic_DNA"/>
</dbReference>